<dbReference type="PANTHER" id="PTHR40261">
    <property type="match status" value="1"/>
</dbReference>
<reference evidence="6 7" key="1">
    <citation type="submission" date="2018-02" db="EMBL/GenBank/DDBJ databases">
        <title>novel marine gammaproteobacteria from coastal saline agro ecosystem.</title>
        <authorList>
            <person name="Krishnan R."/>
            <person name="Ramesh Kumar N."/>
        </authorList>
    </citation>
    <scope>NUCLEOTIDE SEQUENCE [LARGE SCALE GENOMIC DNA]</scope>
    <source>
        <strain evidence="6 7">228</strain>
    </source>
</reference>
<evidence type="ECO:0000256" key="1">
    <source>
        <dbReference type="ARBA" id="ARBA00022714"/>
    </source>
</evidence>
<keyword evidence="2" id="KW-0479">Metal-binding</keyword>
<keyword evidence="4" id="KW-0411">Iron-sulfur</keyword>
<organism evidence="6 7">
    <name type="scientific">Proteobacteria bacterium 228</name>
    <dbReference type="NCBI Taxonomy" id="2083153"/>
    <lineage>
        <taxon>Bacteria</taxon>
        <taxon>Pseudomonadati</taxon>
        <taxon>Pseudomonadota</taxon>
    </lineage>
</organism>
<dbReference type="Pfam" id="PF00355">
    <property type="entry name" value="Rieske"/>
    <property type="match status" value="1"/>
</dbReference>
<dbReference type="GO" id="GO:0051537">
    <property type="term" value="F:2 iron, 2 sulfur cluster binding"/>
    <property type="evidence" value="ECO:0007669"/>
    <property type="project" value="UniProtKB-KW"/>
</dbReference>
<dbReference type="PROSITE" id="PS51296">
    <property type="entry name" value="RIESKE"/>
    <property type="match status" value="1"/>
</dbReference>
<dbReference type="AlphaFoldDB" id="A0A2S5KMJ9"/>
<protein>
    <submittedName>
        <fullName evidence="6">(2Fe-2S)-binding protein</fullName>
    </submittedName>
</protein>
<evidence type="ECO:0000256" key="4">
    <source>
        <dbReference type="ARBA" id="ARBA00023014"/>
    </source>
</evidence>
<dbReference type="EMBL" id="PRLP01000071">
    <property type="protein sequence ID" value="PPC75759.1"/>
    <property type="molecule type" value="Genomic_DNA"/>
</dbReference>
<accession>A0A2S5KMJ9</accession>
<dbReference type="InterPro" id="IPR017941">
    <property type="entry name" value="Rieske_2Fe-2S"/>
</dbReference>
<feature type="domain" description="Rieske" evidence="5">
    <location>
        <begin position="7"/>
        <end position="111"/>
    </location>
</feature>
<evidence type="ECO:0000259" key="5">
    <source>
        <dbReference type="PROSITE" id="PS51296"/>
    </source>
</evidence>
<comment type="caution">
    <text evidence="6">The sequence shown here is derived from an EMBL/GenBank/DDBJ whole genome shotgun (WGS) entry which is preliminary data.</text>
</comment>
<dbReference type="OrthoDB" id="9800776at2"/>
<evidence type="ECO:0000256" key="2">
    <source>
        <dbReference type="ARBA" id="ARBA00022723"/>
    </source>
</evidence>
<sequence length="119" mass="13504">MAIQRPFRLCSLAELQVREVAGFDPLARGRDALLALVSDEQVHAYLNRCPHEPVAMEYRKDKFLSGKRQHIMCFAHGARFEKDTGLCIHGPCLGKSLQRITTHIQDGDIYIDLEELIQA</sequence>
<dbReference type="GO" id="GO:0046872">
    <property type="term" value="F:metal ion binding"/>
    <property type="evidence" value="ECO:0007669"/>
    <property type="project" value="UniProtKB-KW"/>
</dbReference>
<dbReference type="Proteomes" id="UP000238196">
    <property type="component" value="Unassembled WGS sequence"/>
</dbReference>
<dbReference type="SUPFAM" id="SSF50022">
    <property type="entry name" value="ISP domain"/>
    <property type="match status" value="1"/>
</dbReference>
<gene>
    <name evidence="6" type="ORF">C4K68_18890</name>
</gene>
<dbReference type="PANTHER" id="PTHR40261:SF1">
    <property type="entry name" value="RIESKE DOMAIN-CONTAINING PROTEIN"/>
    <property type="match status" value="1"/>
</dbReference>
<keyword evidence="1" id="KW-0001">2Fe-2S</keyword>
<dbReference type="CDD" id="cd03467">
    <property type="entry name" value="Rieske"/>
    <property type="match status" value="1"/>
</dbReference>
<proteinExistence type="predicted"/>
<evidence type="ECO:0000256" key="3">
    <source>
        <dbReference type="ARBA" id="ARBA00023004"/>
    </source>
</evidence>
<evidence type="ECO:0000313" key="6">
    <source>
        <dbReference type="EMBL" id="PPC75759.1"/>
    </source>
</evidence>
<keyword evidence="3" id="KW-0408">Iron</keyword>
<evidence type="ECO:0000313" key="7">
    <source>
        <dbReference type="Proteomes" id="UP000238196"/>
    </source>
</evidence>
<name>A0A2S5KMJ9_9PROT</name>
<dbReference type="Gene3D" id="2.102.10.10">
    <property type="entry name" value="Rieske [2Fe-2S] iron-sulphur domain"/>
    <property type="match status" value="1"/>
</dbReference>
<dbReference type="InterPro" id="IPR036922">
    <property type="entry name" value="Rieske_2Fe-2S_sf"/>
</dbReference>